<proteinExistence type="inferred from homology"/>
<dbReference type="PANTHER" id="PTHR42749">
    <property type="entry name" value="CELL SHAPE-DETERMINING PROTEIN MREB"/>
    <property type="match status" value="1"/>
</dbReference>
<evidence type="ECO:0000313" key="8">
    <source>
        <dbReference type="EMBL" id="GAA3158975.1"/>
    </source>
</evidence>
<evidence type="ECO:0000256" key="7">
    <source>
        <dbReference type="SAM" id="MobiDB-lite"/>
    </source>
</evidence>
<keyword evidence="5" id="KW-0133">Cell shape</keyword>
<keyword evidence="2" id="KW-0963">Cytoplasm</keyword>
<gene>
    <name evidence="8" type="ORF">GCM10010466_57200</name>
</gene>
<feature type="region of interest" description="Disordered" evidence="7">
    <location>
        <begin position="65"/>
        <end position="87"/>
    </location>
</feature>
<dbReference type="Gene3D" id="3.30.420.40">
    <property type="match status" value="2"/>
</dbReference>
<evidence type="ECO:0000313" key="9">
    <source>
        <dbReference type="Proteomes" id="UP001500320"/>
    </source>
</evidence>
<evidence type="ECO:0000256" key="6">
    <source>
        <dbReference type="ARBA" id="ARBA00023458"/>
    </source>
</evidence>
<dbReference type="EMBL" id="BAAAUT010000060">
    <property type="protein sequence ID" value="GAA3158975.1"/>
    <property type="molecule type" value="Genomic_DNA"/>
</dbReference>
<evidence type="ECO:0000256" key="4">
    <source>
        <dbReference type="ARBA" id="ARBA00022840"/>
    </source>
</evidence>
<dbReference type="InterPro" id="IPR004753">
    <property type="entry name" value="MreB"/>
</dbReference>
<protein>
    <recommendedName>
        <fullName evidence="10">Rod shape-determining protein MreB</fullName>
    </recommendedName>
</protein>
<dbReference type="PANTHER" id="PTHR42749:SF1">
    <property type="entry name" value="CELL SHAPE-DETERMINING PROTEIN MREB"/>
    <property type="match status" value="1"/>
</dbReference>
<comment type="similarity">
    <text evidence="6">Belongs to the FtsA/MreB family.</text>
</comment>
<dbReference type="Proteomes" id="UP001500320">
    <property type="component" value="Unassembled WGS sequence"/>
</dbReference>
<keyword evidence="3" id="KW-0547">Nucleotide-binding</keyword>
<evidence type="ECO:0000256" key="1">
    <source>
        <dbReference type="ARBA" id="ARBA00004496"/>
    </source>
</evidence>
<accession>A0ABP6NX39</accession>
<evidence type="ECO:0000256" key="3">
    <source>
        <dbReference type="ARBA" id="ARBA00022741"/>
    </source>
</evidence>
<organism evidence="8 9">
    <name type="scientific">Planomonospora alba</name>
    <dbReference type="NCBI Taxonomy" id="161354"/>
    <lineage>
        <taxon>Bacteria</taxon>
        <taxon>Bacillati</taxon>
        <taxon>Actinomycetota</taxon>
        <taxon>Actinomycetes</taxon>
        <taxon>Streptosporangiales</taxon>
        <taxon>Streptosporangiaceae</taxon>
        <taxon>Planomonospora</taxon>
    </lineage>
</organism>
<evidence type="ECO:0000256" key="2">
    <source>
        <dbReference type="ARBA" id="ARBA00022490"/>
    </source>
</evidence>
<evidence type="ECO:0000256" key="5">
    <source>
        <dbReference type="ARBA" id="ARBA00022960"/>
    </source>
</evidence>
<dbReference type="SUPFAM" id="SSF53067">
    <property type="entry name" value="Actin-like ATPase domain"/>
    <property type="match status" value="1"/>
</dbReference>
<keyword evidence="9" id="KW-1185">Reference proteome</keyword>
<comment type="subcellular location">
    <subcellularLocation>
        <location evidence="1">Cytoplasm</location>
    </subcellularLocation>
</comment>
<dbReference type="PRINTS" id="PR01652">
    <property type="entry name" value="SHAPEPROTEIN"/>
</dbReference>
<evidence type="ECO:0008006" key="10">
    <source>
        <dbReference type="Google" id="ProtNLM"/>
    </source>
</evidence>
<name>A0ABP6NX39_9ACTN</name>
<reference evidence="9" key="1">
    <citation type="journal article" date="2019" name="Int. J. Syst. Evol. Microbiol.">
        <title>The Global Catalogue of Microorganisms (GCM) 10K type strain sequencing project: providing services to taxonomists for standard genome sequencing and annotation.</title>
        <authorList>
            <consortium name="The Broad Institute Genomics Platform"/>
            <consortium name="The Broad Institute Genome Sequencing Center for Infectious Disease"/>
            <person name="Wu L."/>
            <person name="Ma J."/>
        </authorList>
    </citation>
    <scope>NUCLEOTIDE SEQUENCE [LARGE SCALE GENOMIC DNA]</scope>
    <source>
        <strain evidence="9">JCM 9373</strain>
    </source>
</reference>
<dbReference type="RefSeq" id="WP_344864872.1">
    <property type="nucleotide sequence ID" value="NZ_BAAAUT010000060.1"/>
</dbReference>
<feature type="region of interest" description="Disordered" evidence="7">
    <location>
        <begin position="1"/>
        <end position="38"/>
    </location>
</feature>
<dbReference type="InterPro" id="IPR043129">
    <property type="entry name" value="ATPase_NBD"/>
</dbReference>
<comment type="caution">
    <text evidence="8">The sequence shown here is derived from an EMBL/GenBank/DDBJ whole genome shotgun (WGS) entry which is preliminary data.</text>
</comment>
<keyword evidence="4" id="KW-0067">ATP-binding</keyword>
<dbReference type="InterPro" id="IPR056546">
    <property type="entry name" value="MreB_MamK-like"/>
</dbReference>
<feature type="compositionally biased region" description="Gly residues" evidence="7">
    <location>
        <begin position="20"/>
        <end position="33"/>
    </location>
</feature>
<sequence length="310" mass="31403">MTGIGSVCDPRGADRPRRPSGGGVPGRGPGGLVRPGSRAALDLGTSRTRLMMSGTLAIVDQPSAVPAAPARDGASGPHDAPDTSDALDALGALGAPEMLRPIRHGMVTSTAACARLARRVLRSAAPHGAPPLERVLLGVPVAASALDRRAAGTAVGSAAGCPVVIVEEPLAAAVGCGVDVTDPLPRLLLDVGAGIIEGVVIRDGAVVDAGAVQIPPGSSGDLPPHVGDQVAMVLAELLARVPANRRRAVRERGLLLTGGGVRRPELARRLCARLGMTVSPALEPAHATVRGLARLCVMPDLLDLLVARQR</sequence>
<dbReference type="Pfam" id="PF06723">
    <property type="entry name" value="MreB_Mbl"/>
    <property type="match status" value="1"/>
</dbReference>